<organism evidence="2 3">
    <name type="scientific">Cytospora mali</name>
    <name type="common">Apple Valsa canker fungus</name>
    <name type="synonym">Valsa mali</name>
    <dbReference type="NCBI Taxonomy" id="578113"/>
    <lineage>
        <taxon>Eukaryota</taxon>
        <taxon>Fungi</taxon>
        <taxon>Dikarya</taxon>
        <taxon>Ascomycota</taxon>
        <taxon>Pezizomycotina</taxon>
        <taxon>Sordariomycetes</taxon>
        <taxon>Sordariomycetidae</taxon>
        <taxon>Diaporthales</taxon>
        <taxon>Cytosporaceae</taxon>
        <taxon>Cytospora</taxon>
    </lineage>
</organism>
<feature type="compositionally biased region" description="Polar residues" evidence="1">
    <location>
        <begin position="59"/>
        <end position="82"/>
    </location>
</feature>
<evidence type="ECO:0000313" key="2">
    <source>
        <dbReference type="EMBL" id="KUI58539.1"/>
    </source>
</evidence>
<sequence length="199" mass="21728">MSAHILLQSRSSRGSKDNVTNEGESRKPALKTLTGDAFERRLEPYLNNVDERTDPTKPKFSTQNTNPNNDTMASPTNNSSAGNVMDGDAMDDDVGTDPATACFICLTWGAGLDPTPQPGESHLMRLIRMTQRMCEALNQQYGLDGHAEDPYSRYFASVAAASLNWIELVAAADLLGSDAERQAIAQLNASFEVQLFRGR</sequence>
<feature type="compositionally biased region" description="Basic and acidic residues" evidence="1">
    <location>
        <begin position="37"/>
        <end position="57"/>
    </location>
</feature>
<evidence type="ECO:0000313" key="3">
    <source>
        <dbReference type="Proteomes" id="UP000078576"/>
    </source>
</evidence>
<evidence type="ECO:0000256" key="1">
    <source>
        <dbReference type="SAM" id="MobiDB-lite"/>
    </source>
</evidence>
<dbReference type="AlphaFoldDB" id="A0A194V3Q6"/>
<reference evidence="3" key="1">
    <citation type="submission" date="2014-12" db="EMBL/GenBank/DDBJ databases">
        <title>Genome Sequence of Valsa Canker Pathogens Uncovers a Specific Adaption of Colonization on Woody Bark.</title>
        <authorList>
            <person name="Yin Z."/>
            <person name="Liu H."/>
            <person name="Gao X."/>
            <person name="Li Z."/>
            <person name="Song N."/>
            <person name="Ke X."/>
            <person name="Dai Q."/>
            <person name="Wu Y."/>
            <person name="Sun Y."/>
            <person name="Xu J.-R."/>
            <person name="Kang Z.K."/>
            <person name="Wang L."/>
            <person name="Huang L."/>
        </authorList>
    </citation>
    <scope>NUCLEOTIDE SEQUENCE [LARGE SCALE GENOMIC DNA]</scope>
    <source>
        <strain evidence="3">SXYL134</strain>
    </source>
</reference>
<dbReference type="EMBL" id="KN714715">
    <property type="protein sequence ID" value="KUI58539.1"/>
    <property type="molecule type" value="Genomic_DNA"/>
</dbReference>
<gene>
    <name evidence="2" type="ORF">VP1G_05842</name>
</gene>
<accession>A0A194V3Q6</accession>
<protein>
    <submittedName>
        <fullName evidence="2">Uncharacterized protein</fullName>
    </submittedName>
</protein>
<feature type="compositionally biased region" description="Polar residues" evidence="1">
    <location>
        <begin position="8"/>
        <end position="22"/>
    </location>
</feature>
<name>A0A194V3Q6_CYTMA</name>
<dbReference type="Proteomes" id="UP000078576">
    <property type="component" value="Unassembled WGS sequence"/>
</dbReference>
<keyword evidence="3" id="KW-1185">Reference proteome</keyword>
<proteinExistence type="predicted"/>
<feature type="region of interest" description="Disordered" evidence="1">
    <location>
        <begin position="1"/>
        <end position="82"/>
    </location>
</feature>